<keyword evidence="1" id="KW-0812">Transmembrane</keyword>
<protein>
    <submittedName>
        <fullName evidence="2">Conserved putative membrane protein</fullName>
    </submittedName>
</protein>
<accession>A0A0U5K2Y0</accession>
<dbReference type="STRING" id="389348.PNK_0834"/>
<feature type="transmembrane region" description="Helical" evidence="1">
    <location>
        <begin position="119"/>
        <end position="139"/>
    </location>
</feature>
<keyword evidence="1" id="KW-1133">Transmembrane helix</keyword>
<dbReference type="KEGG" id="pnl:PNK_0834"/>
<organism evidence="2 3">
    <name type="scientific">Candidatus Protochlamydia naegleriophila</name>
    <dbReference type="NCBI Taxonomy" id="389348"/>
    <lineage>
        <taxon>Bacteria</taxon>
        <taxon>Pseudomonadati</taxon>
        <taxon>Chlamydiota</taxon>
        <taxon>Chlamydiia</taxon>
        <taxon>Parachlamydiales</taxon>
        <taxon>Parachlamydiaceae</taxon>
        <taxon>Candidatus Protochlamydia</taxon>
    </lineage>
</organism>
<keyword evidence="1" id="KW-0472">Membrane</keyword>
<evidence type="ECO:0000256" key="1">
    <source>
        <dbReference type="SAM" id="Phobius"/>
    </source>
</evidence>
<evidence type="ECO:0000313" key="2">
    <source>
        <dbReference type="EMBL" id="CUI16459.1"/>
    </source>
</evidence>
<sequence>MSSSVSNTIIEQTPYQSPQEEVNANEFVIEMSSIDQMTVEAAKEHFQAIVPHVSDEDALKRLCGLYLPSMEDQNFRRIDRIRLCYLSTFKKDGEKSPFLEEHIEVFKASHREARLNLGCLKYAILPFTVISSSSFIGLLGTTSLSTLRVAAISGTVGAISSVALNMLSLYITGINPTRSKDADNAKQSMVQRVKGIYDELAKELMELNLSSPESAKDLANKIEVQLLREAGERDYLDKNDLEDIFDLFQDAILYIRKEREYPRSHDLRGYMYNNSSDSTSL</sequence>
<dbReference type="EMBL" id="LN879502">
    <property type="protein sequence ID" value="CUI16459.1"/>
    <property type="molecule type" value="Genomic_DNA"/>
</dbReference>
<dbReference type="AlphaFoldDB" id="A0A0U5K2Y0"/>
<proteinExistence type="predicted"/>
<dbReference type="PATRIC" id="fig|389348.3.peg.913"/>
<reference evidence="3" key="1">
    <citation type="submission" date="2015-09" db="EMBL/GenBank/DDBJ databases">
        <authorList>
            <person name="Bertelli C."/>
        </authorList>
    </citation>
    <scope>NUCLEOTIDE SEQUENCE [LARGE SCALE GENOMIC DNA]</scope>
    <source>
        <strain evidence="3">KNic</strain>
    </source>
</reference>
<evidence type="ECO:0000313" key="3">
    <source>
        <dbReference type="Proteomes" id="UP000069902"/>
    </source>
</evidence>
<dbReference type="Proteomes" id="UP000069902">
    <property type="component" value="Chromosome cPNK"/>
</dbReference>
<name>A0A0U5K2Y0_9BACT</name>
<feature type="transmembrane region" description="Helical" evidence="1">
    <location>
        <begin position="151"/>
        <end position="171"/>
    </location>
</feature>
<keyword evidence="3" id="KW-1185">Reference proteome</keyword>
<dbReference type="InParanoid" id="A0A0U5K2Y0"/>
<gene>
    <name evidence="2" type="ORF">PNK_0834</name>
</gene>